<dbReference type="SUPFAM" id="SSF53383">
    <property type="entry name" value="PLP-dependent transferases"/>
    <property type="match status" value="1"/>
</dbReference>
<evidence type="ECO:0000256" key="1">
    <source>
        <dbReference type="SAM" id="MobiDB-lite"/>
    </source>
</evidence>
<dbReference type="PANTHER" id="PTHR43686:SF1">
    <property type="entry name" value="AMINOTRAN_5 DOMAIN-CONTAINING PROTEIN"/>
    <property type="match status" value="1"/>
</dbReference>
<dbReference type="Pfam" id="PF00266">
    <property type="entry name" value="Aminotran_5"/>
    <property type="match status" value="1"/>
</dbReference>
<dbReference type="EMBL" id="VXIV02003293">
    <property type="protein sequence ID" value="KAF6018579.1"/>
    <property type="molecule type" value="Genomic_DNA"/>
</dbReference>
<feature type="signal peptide" evidence="2">
    <location>
        <begin position="1"/>
        <end position="16"/>
    </location>
</feature>
<dbReference type="InterPro" id="IPR000192">
    <property type="entry name" value="Aminotrans_V_dom"/>
</dbReference>
<feature type="domain" description="Aminotransferase class V" evidence="3">
    <location>
        <begin position="162"/>
        <end position="474"/>
    </location>
</feature>
<evidence type="ECO:0000313" key="5">
    <source>
        <dbReference type="Proteomes" id="UP000593567"/>
    </source>
</evidence>
<organism evidence="4 5">
    <name type="scientific">Bugula neritina</name>
    <name type="common">Brown bryozoan</name>
    <name type="synonym">Sertularia neritina</name>
    <dbReference type="NCBI Taxonomy" id="10212"/>
    <lineage>
        <taxon>Eukaryota</taxon>
        <taxon>Metazoa</taxon>
        <taxon>Spiralia</taxon>
        <taxon>Lophotrochozoa</taxon>
        <taxon>Bryozoa</taxon>
        <taxon>Gymnolaemata</taxon>
        <taxon>Cheilostomatida</taxon>
        <taxon>Flustrina</taxon>
        <taxon>Buguloidea</taxon>
        <taxon>Bugulidae</taxon>
        <taxon>Bugula</taxon>
    </lineage>
</organism>
<dbReference type="InterPro" id="IPR015421">
    <property type="entry name" value="PyrdxlP-dep_Trfase_major"/>
</dbReference>
<evidence type="ECO:0000256" key="2">
    <source>
        <dbReference type="SAM" id="SignalP"/>
    </source>
</evidence>
<feature type="region of interest" description="Disordered" evidence="1">
    <location>
        <begin position="737"/>
        <end position="773"/>
    </location>
</feature>
<comment type="caution">
    <text evidence="4">The sequence shown here is derived from an EMBL/GenBank/DDBJ whole genome shotgun (WGS) entry which is preliminary data.</text>
</comment>
<proteinExistence type="predicted"/>
<feature type="region of interest" description="Disordered" evidence="1">
    <location>
        <begin position="521"/>
        <end position="546"/>
    </location>
</feature>
<name>A0A7J7IXD1_BUGNE</name>
<feature type="chain" id="PRO_5029507571" description="Aminotransferase class V domain-containing protein" evidence="2">
    <location>
        <begin position="17"/>
        <end position="773"/>
    </location>
</feature>
<dbReference type="AlphaFoldDB" id="A0A7J7IXD1"/>
<evidence type="ECO:0000313" key="4">
    <source>
        <dbReference type="EMBL" id="KAF6018579.1"/>
    </source>
</evidence>
<keyword evidence="5" id="KW-1185">Reference proteome</keyword>
<keyword evidence="2" id="KW-0732">Signal</keyword>
<sequence length="773" mass="86333">MGTCLLFMIMIGLNSSNSVNRLIGFILNRFYRSSKMGGSSSKPPKYIVNHTGVATAKLDKSYSQLMEYVHDNVIGEGVIFDGPYGKRAVVYCDYTASGRPLRCIEDYITKYVYTYYANTHTTTCITHSKPHSLDKMPSHLQTCTGCMISDYVKLLYSYLLMQKMIKKAVNASEDDVVIFTGSGTTGAIHKLIGVLQLQENSKKTVVFISPFEHHSNILPWEECGAEVVRIPESSRGTLDIHALEEKLKKYKEKGMQMIASFSAASNITGIITDTVTVSELCHKYGALSFWDYATAAPYLDINMNASDTGYKDAIFVSPHKFVGGPGSPGILIAKKSLFTNAVPHGAGGGTVLYVIKGKHVYVDDIESREEGGTPAIIESIRAGLCFQLKQDIGPKAIEDREEILYQKARAHWTQLPNMVILGTGGVKRLPIFSFIVRYYNNQSKYLHHNFLAILLNDMFGIQARGGCACAGPYAEGLLGINGKDFTVFLQSSNSDDSQNKRDSAKVEALVSQFNRLSSTLDPEREADYEQTPQENTSESTPNPTRLEIMKPGFVRLNLPYFMNTDELNYITEAVDLLSQHAWKMLPFYKFDPRTGVWSSRRHTNSIMCLTNVTFQDKMTLSEHPKKPRVIKLARKYFEECLSVAKDIFNNAPAACKDIDMTGDEKLKDILPEDKSEFCWFVEPWEAAVDLALEGTTYAPSVTKNSKKRSRPVFNPRQMSVFKRASISKRGIFSSFKRQTSNTSQATNGTRKSAATMSIIEEEHSDGNNTLPKQ</sequence>
<dbReference type="Gene3D" id="3.90.1150.10">
    <property type="entry name" value="Aspartate Aminotransferase, domain 1"/>
    <property type="match status" value="1"/>
</dbReference>
<protein>
    <recommendedName>
        <fullName evidence="3">Aminotransferase class V domain-containing protein</fullName>
    </recommendedName>
</protein>
<reference evidence="4" key="1">
    <citation type="submission" date="2020-06" db="EMBL/GenBank/DDBJ databases">
        <title>Draft genome of Bugula neritina, a colonial animal packing powerful symbionts and potential medicines.</title>
        <authorList>
            <person name="Rayko M."/>
        </authorList>
    </citation>
    <scope>NUCLEOTIDE SEQUENCE [LARGE SCALE GENOMIC DNA]</scope>
    <source>
        <strain evidence="4">Kwan_BN1</strain>
    </source>
</reference>
<dbReference type="Proteomes" id="UP000593567">
    <property type="component" value="Unassembled WGS sequence"/>
</dbReference>
<dbReference type="InterPro" id="IPR015424">
    <property type="entry name" value="PyrdxlP-dep_Trfase"/>
</dbReference>
<dbReference type="OrthoDB" id="420046at2759"/>
<feature type="compositionally biased region" description="Polar residues" evidence="1">
    <location>
        <begin position="737"/>
        <end position="755"/>
    </location>
</feature>
<evidence type="ECO:0000259" key="3">
    <source>
        <dbReference type="Pfam" id="PF00266"/>
    </source>
</evidence>
<dbReference type="Gene3D" id="3.40.640.10">
    <property type="entry name" value="Type I PLP-dependent aspartate aminotransferase-like (Major domain)"/>
    <property type="match status" value="1"/>
</dbReference>
<dbReference type="InterPro" id="IPR015422">
    <property type="entry name" value="PyrdxlP-dep_Trfase_small"/>
</dbReference>
<gene>
    <name evidence="4" type="ORF">EB796_023123</name>
</gene>
<accession>A0A7J7IXD1</accession>
<feature type="compositionally biased region" description="Polar residues" evidence="1">
    <location>
        <begin position="530"/>
        <end position="543"/>
    </location>
</feature>
<dbReference type="PANTHER" id="PTHR43686">
    <property type="entry name" value="SULFURTRANSFERASE-RELATED"/>
    <property type="match status" value="1"/>
</dbReference>